<dbReference type="InterPro" id="IPR011333">
    <property type="entry name" value="SKP1/BTB/POZ_sf"/>
</dbReference>
<comment type="pathway">
    <text evidence="1">Protein modification; protein ubiquitination.</text>
</comment>
<dbReference type="InterPro" id="IPR001232">
    <property type="entry name" value="SKP1-like"/>
</dbReference>
<gene>
    <name evidence="4" type="ORF">CASFOL_041373</name>
</gene>
<dbReference type="SUPFAM" id="SSF54695">
    <property type="entry name" value="POZ domain"/>
    <property type="match status" value="1"/>
</dbReference>
<reference evidence="5" key="1">
    <citation type="journal article" date="2024" name="IScience">
        <title>Strigolactones Initiate the Formation of Haustorium-like Structures in Castilleja.</title>
        <authorList>
            <person name="Buerger M."/>
            <person name="Peterson D."/>
            <person name="Chory J."/>
        </authorList>
    </citation>
    <scope>NUCLEOTIDE SEQUENCE [LARGE SCALE GENOMIC DNA]</scope>
</reference>
<proteinExistence type="inferred from homology"/>
<evidence type="ECO:0000256" key="3">
    <source>
        <dbReference type="ARBA" id="ARBA00022786"/>
    </source>
</evidence>
<dbReference type="EMBL" id="JAVIJP010000100">
    <property type="protein sequence ID" value="KAL3615712.1"/>
    <property type="molecule type" value="Genomic_DNA"/>
</dbReference>
<comment type="caution">
    <text evidence="4">The sequence shown here is derived from an EMBL/GenBank/DDBJ whole genome shotgun (WGS) entry which is preliminary data.</text>
</comment>
<comment type="similarity">
    <text evidence="2">Belongs to the SKP1 family.</text>
</comment>
<evidence type="ECO:0008006" key="6">
    <source>
        <dbReference type="Google" id="ProtNLM"/>
    </source>
</evidence>
<name>A0ABD3BEL1_9LAMI</name>
<protein>
    <recommendedName>
        <fullName evidence="6">SKP1 component POZ domain-containing protein</fullName>
    </recommendedName>
</protein>
<dbReference type="Proteomes" id="UP001632038">
    <property type="component" value="Unassembled WGS sequence"/>
</dbReference>
<dbReference type="SMART" id="SM00512">
    <property type="entry name" value="Skp1"/>
    <property type="match status" value="1"/>
</dbReference>
<dbReference type="Gene3D" id="3.30.710.10">
    <property type="entry name" value="Potassium Channel Kv1.1, Chain A"/>
    <property type="match status" value="1"/>
</dbReference>
<dbReference type="InterPro" id="IPR016897">
    <property type="entry name" value="SKP1"/>
</dbReference>
<keyword evidence="3" id="KW-0833">Ubl conjugation pathway</keyword>
<dbReference type="AlphaFoldDB" id="A0ABD3BEL1"/>
<keyword evidence="5" id="KW-1185">Reference proteome</keyword>
<dbReference type="GO" id="GO:0009867">
    <property type="term" value="P:jasmonic acid mediated signaling pathway"/>
    <property type="evidence" value="ECO:0007669"/>
    <property type="project" value="UniProtKB-ARBA"/>
</dbReference>
<evidence type="ECO:0000313" key="4">
    <source>
        <dbReference type="EMBL" id="KAL3615712.1"/>
    </source>
</evidence>
<evidence type="ECO:0000256" key="2">
    <source>
        <dbReference type="ARBA" id="ARBA00009993"/>
    </source>
</evidence>
<organism evidence="4 5">
    <name type="scientific">Castilleja foliolosa</name>
    <dbReference type="NCBI Taxonomy" id="1961234"/>
    <lineage>
        <taxon>Eukaryota</taxon>
        <taxon>Viridiplantae</taxon>
        <taxon>Streptophyta</taxon>
        <taxon>Embryophyta</taxon>
        <taxon>Tracheophyta</taxon>
        <taxon>Spermatophyta</taxon>
        <taxon>Magnoliopsida</taxon>
        <taxon>eudicotyledons</taxon>
        <taxon>Gunneridae</taxon>
        <taxon>Pentapetalae</taxon>
        <taxon>asterids</taxon>
        <taxon>lamiids</taxon>
        <taxon>Lamiales</taxon>
        <taxon>Orobanchaceae</taxon>
        <taxon>Pedicularideae</taxon>
        <taxon>Castillejinae</taxon>
        <taxon>Castilleja</taxon>
    </lineage>
</organism>
<evidence type="ECO:0000313" key="5">
    <source>
        <dbReference type="Proteomes" id="UP001632038"/>
    </source>
</evidence>
<dbReference type="PANTHER" id="PTHR11165">
    <property type="entry name" value="SKP1"/>
    <property type="match status" value="1"/>
</dbReference>
<accession>A0ABD3BEL1</accession>
<evidence type="ECO:0000256" key="1">
    <source>
        <dbReference type="ARBA" id="ARBA00004906"/>
    </source>
</evidence>
<sequence length="176" mass="20528">MATAKIVLRIRRSEEEEGEEFVISESGAALSETLKKMLEDGADGVITLSNVRRYTVPMIIDYLETHATATDRACGDFDREFASGKDHYFIKGLLLDAYTLKIEKLANLLVQKLVDYSKTKSMKYRHIWLTGREPTTEEKERWRQIFPRVDWDEQRRLEQLDEPEEQLAKANIRFLV</sequence>